<dbReference type="PRINTS" id="PR00700">
    <property type="entry name" value="PRTYPHPHTASE"/>
</dbReference>
<proteinExistence type="predicted"/>
<comment type="caution">
    <text evidence="3">The sequence shown here is derived from an EMBL/GenBank/DDBJ whole genome shotgun (WGS) entry which is preliminary data.</text>
</comment>
<dbReference type="PANTHER" id="PTHR19134:SF553">
    <property type="entry name" value="TYROSINE-PROTEIN PHOSPHATASE 10D-RELATED"/>
    <property type="match status" value="1"/>
</dbReference>
<dbReference type="PROSITE" id="PS50056">
    <property type="entry name" value="TYR_PHOSPHATASE_2"/>
    <property type="match status" value="1"/>
</dbReference>
<organism evidence="3 4">
    <name type="scientific">Portunus trituberculatus</name>
    <name type="common">Swimming crab</name>
    <name type="synonym">Neptunus trituberculatus</name>
    <dbReference type="NCBI Taxonomy" id="210409"/>
    <lineage>
        <taxon>Eukaryota</taxon>
        <taxon>Metazoa</taxon>
        <taxon>Ecdysozoa</taxon>
        <taxon>Arthropoda</taxon>
        <taxon>Crustacea</taxon>
        <taxon>Multicrustacea</taxon>
        <taxon>Malacostraca</taxon>
        <taxon>Eumalacostraca</taxon>
        <taxon>Eucarida</taxon>
        <taxon>Decapoda</taxon>
        <taxon>Pleocyemata</taxon>
        <taxon>Brachyura</taxon>
        <taxon>Eubrachyura</taxon>
        <taxon>Portunoidea</taxon>
        <taxon>Portunidae</taxon>
        <taxon>Portuninae</taxon>
        <taxon>Portunus</taxon>
    </lineage>
</organism>
<reference evidence="3 4" key="1">
    <citation type="submission" date="2019-05" db="EMBL/GenBank/DDBJ databases">
        <title>Another draft genome of Portunus trituberculatus and its Hox gene families provides insights of decapod evolution.</title>
        <authorList>
            <person name="Jeong J.-H."/>
            <person name="Song I."/>
            <person name="Kim S."/>
            <person name="Choi T."/>
            <person name="Kim D."/>
            <person name="Ryu S."/>
            <person name="Kim W."/>
        </authorList>
    </citation>
    <scope>NUCLEOTIDE SEQUENCE [LARGE SCALE GENOMIC DNA]</scope>
    <source>
        <tissue evidence="3">Muscle</tissue>
    </source>
</reference>
<dbReference type="EMBL" id="VSRR010014326">
    <property type="protein sequence ID" value="MPC56885.1"/>
    <property type="molecule type" value="Genomic_DNA"/>
</dbReference>
<dbReference type="Pfam" id="PF00102">
    <property type="entry name" value="Y_phosphatase"/>
    <property type="match status" value="2"/>
</dbReference>
<keyword evidence="4" id="KW-1185">Reference proteome</keyword>
<dbReference type="InterPro" id="IPR003595">
    <property type="entry name" value="Tyr_Pase_cat"/>
</dbReference>
<dbReference type="OrthoDB" id="6372953at2759"/>
<name>A0A5B7GHG0_PORTR</name>
<dbReference type="PROSITE" id="PS50055">
    <property type="entry name" value="TYR_PHOSPHATASE_PTP"/>
    <property type="match status" value="2"/>
</dbReference>
<feature type="domain" description="Tyrosine-protein phosphatase" evidence="1">
    <location>
        <begin position="1"/>
        <end position="119"/>
    </location>
</feature>
<dbReference type="InterPro" id="IPR016130">
    <property type="entry name" value="Tyr_Pase_AS"/>
</dbReference>
<dbReference type="InterPro" id="IPR050348">
    <property type="entry name" value="Protein-Tyr_Phosphatase"/>
</dbReference>
<dbReference type="SMART" id="SM00404">
    <property type="entry name" value="PTPc_motif"/>
    <property type="match status" value="1"/>
</dbReference>
<dbReference type="SUPFAM" id="SSF52799">
    <property type="entry name" value="(Phosphotyrosine protein) phosphatases II"/>
    <property type="match status" value="2"/>
</dbReference>
<evidence type="ECO:0000259" key="2">
    <source>
        <dbReference type="PROSITE" id="PS50056"/>
    </source>
</evidence>
<dbReference type="InterPro" id="IPR000387">
    <property type="entry name" value="Tyr_Pase_dom"/>
</dbReference>
<dbReference type="GO" id="GO:0004725">
    <property type="term" value="F:protein tyrosine phosphatase activity"/>
    <property type="evidence" value="ECO:0007669"/>
    <property type="project" value="InterPro"/>
</dbReference>
<feature type="domain" description="Tyrosine-protein phosphatase" evidence="1">
    <location>
        <begin position="135"/>
        <end position="253"/>
    </location>
</feature>
<keyword evidence="3" id="KW-0675">Receptor</keyword>
<evidence type="ECO:0000259" key="1">
    <source>
        <dbReference type="PROSITE" id="PS50055"/>
    </source>
</evidence>
<dbReference type="Proteomes" id="UP000324222">
    <property type="component" value="Unassembled WGS sequence"/>
</dbReference>
<evidence type="ECO:0000313" key="4">
    <source>
        <dbReference type="Proteomes" id="UP000324222"/>
    </source>
</evidence>
<protein>
    <submittedName>
        <fullName evidence="3">Receptor-type tyrosine-protein phosphatase gamma</fullName>
    </submittedName>
</protein>
<sequence>MYSKSLVLIQVKQEEKIHQLQHYHYSKWPDHGIPTEVISIAQMLSHFQSHHLQGGTVVHCSAGIGRTGTVLQVLLMSEMLTLKGYLNPIEILGKLRMSRARLVENEAQYNLSLEILEEMLFGKETVVSPDDILNHMDKFISVTKIQYARAKALPSPLSFSTSDMPSFQHLNRNQSVLPADSNRCYLQPRARVDSWLSQYINAIRVPGSSRNQFMIATEHPLPHTVSSFWRLVIEEQCTIVIFINSFENQDEVCTSSSH</sequence>
<accession>A0A5B7GHG0</accession>
<gene>
    <name evidence="3" type="primary">Ptprg</name>
    <name evidence="3" type="ORF">E2C01_050851</name>
</gene>
<dbReference type="Gene3D" id="3.90.190.10">
    <property type="entry name" value="Protein tyrosine phosphatase superfamily"/>
    <property type="match status" value="2"/>
</dbReference>
<dbReference type="InterPro" id="IPR000242">
    <property type="entry name" value="PTP_cat"/>
</dbReference>
<feature type="domain" description="Tyrosine specific protein phosphatases" evidence="2">
    <location>
        <begin position="38"/>
        <end position="110"/>
    </location>
</feature>
<evidence type="ECO:0000313" key="3">
    <source>
        <dbReference type="EMBL" id="MPC56885.1"/>
    </source>
</evidence>
<dbReference type="AlphaFoldDB" id="A0A5B7GHG0"/>
<dbReference type="PANTHER" id="PTHR19134">
    <property type="entry name" value="RECEPTOR-TYPE TYROSINE-PROTEIN PHOSPHATASE"/>
    <property type="match status" value="1"/>
</dbReference>
<dbReference type="InterPro" id="IPR029021">
    <property type="entry name" value="Prot-tyrosine_phosphatase-like"/>
</dbReference>
<dbReference type="GO" id="GO:0048666">
    <property type="term" value="P:neuron development"/>
    <property type="evidence" value="ECO:0007669"/>
    <property type="project" value="UniProtKB-ARBA"/>
</dbReference>
<dbReference type="PROSITE" id="PS00383">
    <property type="entry name" value="TYR_PHOSPHATASE_1"/>
    <property type="match status" value="1"/>
</dbReference>